<sequence>MKVCVKLVRIELIQDFEFNQSCQKIKVSRDGNYIVASGVYPPMVKCFETQQMSEKFRRHLECEIVQFQFLSDDFSKFAFLLADRTLEFHARYGFHYRTRIPKFGRDITYHRERCELYAVGSSPEIYRLDLEQGTFMSPIPAHCAELTQIVLSPVHQMLAVGNIQGEVECYDSRSRDCLQCVKIFDSETRAIRFRDDGMQMAVGSETGVVKLFDIRSSRPLLEFEHAYETPITSLKFAGDHLLSSDRKTLRITDLHTREALCTLEPDAPINHMNVVPQSGLLFVAAEQPKVLAFFVPALGPAPKWCSFLDNLTEELEEQSAGVYEDYKFVTRQELAELGLEHLIGTDLLRAYMHGYFMDNKLYERSKVVAKPSMYEEYQKEKNRQREEKRKEKRITMKQKKTGVNAELAEKWESGKKAVDERFSALFENGDYEIDKNSEEYRRAHASEMRGKKKAAVEEAEEEEEEDSEEAMLGEDFDLLDTHDAMIAKKNAKRESEKSEESEESEENEEKREKTASRKEREEKERIKPKVRFYGVKEGSKIQIPTSKNEMKKEVEKRKERRTMSLGQRAKANERKGRK</sequence>
<dbReference type="InterPro" id="IPR056550">
    <property type="entry name" value="NOL10_2nd"/>
</dbReference>
<proteinExistence type="inferred from homology"/>
<dbReference type="OMA" id="GYFMDVR"/>
<dbReference type="SMART" id="SM00320">
    <property type="entry name" value="WD40"/>
    <property type="match status" value="3"/>
</dbReference>
<dbReference type="OrthoDB" id="273340at2759"/>
<dbReference type="AlphaFoldDB" id="D8LWT9"/>
<dbReference type="InterPro" id="IPR012580">
    <property type="entry name" value="NUC153"/>
</dbReference>
<reference evidence="10" key="1">
    <citation type="submission" date="2010-02" db="EMBL/GenBank/DDBJ databases">
        <title>Sequencing and annotation of the Blastocystis hominis genome.</title>
        <authorList>
            <person name="Wincker P."/>
        </authorList>
    </citation>
    <scope>NUCLEOTIDE SEQUENCE</scope>
    <source>
        <strain evidence="10">Singapore isolate B</strain>
    </source>
</reference>
<feature type="compositionally biased region" description="Basic and acidic residues" evidence="6">
    <location>
        <begin position="508"/>
        <end position="527"/>
    </location>
</feature>
<evidence type="ECO:0000256" key="6">
    <source>
        <dbReference type="SAM" id="MobiDB-lite"/>
    </source>
</evidence>
<feature type="compositionally biased region" description="Basic and acidic residues" evidence="6">
    <location>
        <begin position="548"/>
        <end position="557"/>
    </location>
</feature>
<evidence type="ECO:0000313" key="11">
    <source>
        <dbReference type="Proteomes" id="UP000008312"/>
    </source>
</evidence>
<dbReference type="GeneID" id="24917940"/>
<organism evidence="10">
    <name type="scientific">Blastocystis hominis</name>
    <dbReference type="NCBI Taxonomy" id="12968"/>
    <lineage>
        <taxon>Eukaryota</taxon>
        <taxon>Sar</taxon>
        <taxon>Stramenopiles</taxon>
        <taxon>Bigyra</taxon>
        <taxon>Opalozoa</taxon>
        <taxon>Opalinata</taxon>
        <taxon>Blastocystidae</taxon>
        <taxon>Blastocystis</taxon>
    </lineage>
</organism>
<dbReference type="PANTHER" id="PTHR14927">
    <property type="entry name" value="NUCLEOLAR PROTEIN 10"/>
    <property type="match status" value="1"/>
</dbReference>
<feature type="region of interest" description="Disordered" evidence="6">
    <location>
        <begin position="445"/>
        <end position="578"/>
    </location>
</feature>
<accession>D8LWT9</accession>
<evidence type="ECO:0000259" key="7">
    <source>
        <dbReference type="Pfam" id="PF08159"/>
    </source>
</evidence>
<evidence type="ECO:0000256" key="4">
    <source>
        <dbReference type="ARBA" id="ARBA00022737"/>
    </source>
</evidence>
<dbReference type="Proteomes" id="UP000008312">
    <property type="component" value="Unassembled WGS sequence"/>
</dbReference>
<evidence type="ECO:0000259" key="8">
    <source>
        <dbReference type="Pfam" id="PF23097"/>
    </source>
</evidence>
<evidence type="ECO:0000256" key="1">
    <source>
        <dbReference type="ARBA" id="ARBA00004604"/>
    </source>
</evidence>
<protein>
    <submittedName>
        <fullName evidence="10">Uncharacterized protein</fullName>
    </submittedName>
</protein>
<feature type="domain" description="Nucleolar protein 10-like N-terminal" evidence="9">
    <location>
        <begin position="9"/>
        <end position="319"/>
    </location>
</feature>
<keyword evidence="4" id="KW-0677">Repeat</keyword>
<dbReference type="InterPro" id="IPR056551">
    <property type="entry name" value="Beta-prop_NOL10_N"/>
</dbReference>
<evidence type="ECO:0000256" key="2">
    <source>
        <dbReference type="ARBA" id="ARBA00005264"/>
    </source>
</evidence>
<dbReference type="Pfam" id="PF23097">
    <property type="entry name" value="NOL10_2nd"/>
    <property type="match status" value="1"/>
</dbReference>
<dbReference type="FunCoup" id="D8LWT9">
    <property type="interactions" value="599"/>
</dbReference>
<dbReference type="SUPFAM" id="SSF50978">
    <property type="entry name" value="WD40 repeat-like"/>
    <property type="match status" value="1"/>
</dbReference>
<dbReference type="Gene3D" id="2.130.10.10">
    <property type="entry name" value="YVTN repeat-like/Quinoprotein amine dehydrogenase"/>
    <property type="match status" value="1"/>
</dbReference>
<comment type="subcellular location">
    <subcellularLocation>
        <location evidence="1">Nucleus</location>
        <location evidence="1">Nucleolus</location>
    </subcellularLocation>
</comment>
<dbReference type="InterPro" id="IPR036322">
    <property type="entry name" value="WD40_repeat_dom_sf"/>
</dbReference>
<dbReference type="InterPro" id="IPR001680">
    <property type="entry name" value="WD40_rpt"/>
</dbReference>
<feature type="compositionally biased region" description="Basic and acidic residues" evidence="6">
    <location>
        <begin position="479"/>
        <end position="498"/>
    </location>
</feature>
<dbReference type="InParanoid" id="D8LWT9"/>
<dbReference type="GO" id="GO:0000462">
    <property type="term" value="P:maturation of SSU-rRNA from tricistronic rRNA transcript (SSU-rRNA, 5.8S rRNA, LSU-rRNA)"/>
    <property type="evidence" value="ECO:0007669"/>
    <property type="project" value="TreeGrafter"/>
</dbReference>
<evidence type="ECO:0000256" key="3">
    <source>
        <dbReference type="ARBA" id="ARBA00022574"/>
    </source>
</evidence>
<gene>
    <name evidence="10" type="ORF">GSBLH_T00000638001</name>
</gene>
<dbReference type="GO" id="GO:0032040">
    <property type="term" value="C:small-subunit processome"/>
    <property type="evidence" value="ECO:0007669"/>
    <property type="project" value="TreeGrafter"/>
</dbReference>
<dbReference type="InterPro" id="IPR015943">
    <property type="entry name" value="WD40/YVTN_repeat-like_dom_sf"/>
</dbReference>
<dbReference type="GO" id="GO:0030686">
    <property type="term" value="C:90S preribosome"/>
    <property type="evidence" value="ECO:0007669"/>
    <property type="project" value="TreeGrafter"/>
</dbReference>
<dbReference type="RefSeq" id="XP_012894326.1">
    <property type="nucleotide sequence ID" value="XM_013038872.1"/>
</dbReference>
<feature type="domain" description="Nucleolar protein 10-like second" evidence="8">
    <location>
        <begin position="322"/>
        <end position="369"/>
    </location>
</feature>
<evidence type="ECO:0000256" key="5">
    <source>
        <dbReference type="ARBA" id="ARBA00023242"/>
    </source>
</evidence>
<dbReference type="EMBL" id="FN668638">
    <property type="protein sequence ID" value="CBK20278.2"/>
    <property type="molecule type" value="Genomic_DNA"/>
</dbReference>
<dbReference type="InterPro" id="IPR040382">
    <property type="entry name" value="NOL10/Enp2"/>
</dbReference>
<keyword evidence="11" id="KW-1185">Reference proteome</keyword>
<dbReference type="Pfam" id="PF23098">
    <property type="entry name" value="Beta-prop_NOL10_N"/>
    <property type="match status" value="1"/>
</dbReference>
<evidence type="ECO:0000313" key="10">
    <source>
        <dbReference type="EMBL" id="CBK20278.2"/>
    </source>
</evidence>
<dbReference type="PANTHER" id="PTHR14927:SF0">
    <property type="entry name" value="NUCLEOLAR PROTEIN 10"/>
    <property type="match status" value="1"/>
</dbReference>
<name>D8LWT9_BLAHO</name>
<feature type="compositionally biased region" description="Acidic residues" evidence="6">
    <location>
        <begin position="457"/>
        <end position="478"/>
    </location>
</feature>
<evidence type="ECO:0000259" key="9">
    <source>
        <dbReference type="Pfam" id="PF23098"/>
    </source>
</evidence>
<feature type="domain" description="NUC153" evidence="7">
    <location>
        <begin position="419"/>
        <end position="447"/>
    </location>
</feature>
<keyword evidence="5" id="KW-0539">Nucleus</keyword>
<dbReference type="Pfam" id="PF08159">
    <property type="entry name" value="NUC153"/>
    <property type="match status" value="1"/>
</dbReference>
<keyword evidence="3" id="KW-0853">WD repeat</keyword>
<comment type="similarity">
    <text evidence="2">Belongs to the WD repeat NOL10/ENP2 family.</text>
</comment>